<keyword evidence="3" id="KW-1185">Reference proteome</keyword>
<name>A0A812GZM6_9DINO</name>
<proteinExistence type="predicted"/>
<sequence>MDKLGIEEPAGWISIVGTEDSNRWALRDLQRSNRWASLRSEQLLSLQRELDAAETAMEEAKRAAAEDTSTSKDTLEALRATAAEDLGRCERELHEKSERCRKLELELHQATLQLDGPGAYLLASDVDVFEAPARSSRKVGRLPAGEEVYVLEVVHRKAEKRIRGRVALDGAYGWISLLDTSEGYRWAHRQLGATNEWIGQLLERNTPDVASETTELRARCAALEAQTVMINPCFAVLLWFRRCPFKALVSSARPLCTTLGMA</sequence>
<dbReference type="OrthoDB" id="426419at2759"/>
<evidence type="ECO:0000313" key="2">
    <source>
        <dbReference type="EMBL" id="CAE6936500.1"/>
    </source>
</evidence>
<gene>
    <name evidence="2" type="ORF">SNAT2548_LOCUS1050</name>
</gene>
<keyword evidence="1" id="KW-0175">Coiled coil</keyword>
<comment type="caution">
    <text evidence="2">The sequence shown here is derived from an EMBL/GenBank/DDBJ whole genome shotgun (WGS) entry which is preliminary data.</text>
</comment>
<reference evidence="2" key="1">
    <citation type="submission" date="2021-02" db="EMBL/GenBank/DDBJ databases">
        <authorList>
            <person name="Dougan E. K."/>
            <person name="Rhodes N."/>
            <person name="Thang M."/>
            <person name="Chan C."/>
        </authorList>
    </citation>
    <scope>NUCLEOTIDE SEQUENCE</scope>
</reference>
<dbReference type="Proteomes" id="UP000604046">
    <property type="component" value="Unassembled WGS sequence"/>
</dbReference>
<dbReference type="AlphaFoldDB" id="A0A812GZM6"/>
<organism evidence="2 3">
    <name type="scientific">Symbiodinium natans</name>
    <dbReference type="NCBI Taxonomy" id="878477"/>
    <lineage>
        <taxon>Eukaryota</taxon>
        <taxon>Sar</taxon>
        <taxon>Alveolata</taxon>
        <taxon>Dinophyceae</taxon>
        <taxon>Suessiales</taxon>
        <taxon>Symbiodiniaceae</taxon>
        <taxon>Symbiodinium</taxon>
    </lineage>
</organism>
<protein>
    <submittedName>
        <fullName evidence="2">Uncharacterized protein</fullName>
    </submittedName>
</protein>
<feature type="coiled-coil region" evidence="1">
    <location>
        <begin position="43"/>
        <end position="113"/>
    </location>
</feature>
<evidence type="ECO:0000313" key="3">
    <source>
        <dbReference type="Proteomes" id="UP000604046"/>
    </source>
</evidence>
<evidence type="ECO:0000256" key="1">
    <source>
        <dbReference type="SAM" id="Coils"/>
    </source>
</evidence>
<accession>A0A812GZM6</accession>
<dbReference type="EMBL" id="CAJNDS010000055">
    <property type="protein sequence ID" value="CAE6936500.1"/>
    <property type="molecule type" value="Genomic_DNA"/>
</dbReference>